<dbReference type="Proteomes" id="UP000751190">
    <property type="component" value="Unassembled WGS sequence"/>
</dbReference>
<dbReference type="SMART" id="SM00100">
    <property type="entry name" value="cNMP"/>
    <property type="match status" value="2"/>
</dbReference>
<feature type="region of interest" description="Disordered" evidence="3">
    <location>
        <begin position="2444"/>
        <end position="2491"/>
    </location>
</feature>
<feature type="transmembrane region" description="Helical" evidence="4">
    <location>
        <begin position="228"/>
        <end position="248"/>
    </location>
</feature>
<evidence type="ECO:0000256" key="2">
    <source>
        <dbReference type="SAM" id="Coils"/>
    </source>
</evidence>
<feature type="region of interest" description="Disordered" evidence="3">
    <location>
        <begin position="1671"/>
        <end position="1691"/>
    </location>
</feature>
<gene>
    <name evidence="6" type="ORF">KFE25_007711</name>
</gene>
<evidence type="ECO:0000313" key="6">
    <source>
        <dbReference type="EMBL" id="KAG8469193.1"/>
    </source>
</evidence>
<evidence type="ECO:0000256" key="4">
    <source>
        <dbReference type="SAM" id="Phobius"/>
    </source>
</evidence>
<feature type="compositionally biased region" description="Basic and acidic residues" evidence="3">
    <location>
        <begin position="993"/>
        <end position="1011"/>
    </location>
</feature>
<feature type="domain" description="Cyclic nucleotide-binding" evidence="5">
    <location>
        <begin position="2318"/>
        <end position="2441"/>
    </location>
</feature>
<dbReference type="InterPro" id="IPR018490">
    <property type="entry name" value="cNMP-bd_dom_sf"/>
</dbReference>
<feature type="transmembrane region" description="Helical" evidence="4">
    <location>
        <begin position="1982"/>
        <end position="2008"/>
    </location>
</feature>
<feature type="coiled-coil region" evidence="2">
    <location>
        <begin position="2492"/>
        <end position="2559"/>
    </location>
</feature>
<dbReference type="SMART" id="SM00248">
    <property type="entry name" value="ANK"/>
    <property type="match status" value="7"/>
</dbReference>
<keyword evidence="4" id="KW-1133">Transmembrane helix</keyword>
<dbReference type="Gene3D" id="1.10.287.70">
    <property type="match status" value="2"/>
</dbReference>
<feature type="repeat" description="ANK" evidence="1">
    <location>
        <begin position="731"/>
        <end position="763"/>
    </location>
</feature>
<feature type="compositionally biased region" description="Basic and acidic residues" evidence="3">
    <location>
        <begin position="1020"/>
        <end position="1029"/>
    </location>
</feature>
<feature type="compositionally biased region" description="Low complexity" evidence="3">
    <location>
        <begin position="1239"/>
        <end position="1249"/>
    </location>
</feature>
<dbReference type="Gene3D" id="2.60.120.10">
    <property type="entry name" value="Jelly Rolls"/>
    <property type="match status" value="2"/>
</dbReference>
<dbReference type="PANTHER" id="PTHR45743:SF2">
    <property type="entry name" value="POTASSIUM CHANNEL AKT1"/>
    <property type="match status" value="1"/>
</dbReference>
<keyword evidence="4" id="KW-0812">Transmembrane</keyword>
<feature type="region of interest" description="Disordered" evidence="3">
    <location>
        <begin position="1528"/>
        <end position="1554"/>
    </location>
</feature>
<dbReference type="Pfam" id="PF13637">
    <property type="entry name" value="Ank_4"/>
    <property type="match status" value="1"/>
</dbReference>
<dbReference type="EMBL" id="JAGTXO010000003">
    <property type="protein sequence ID" value="KAG8469193.1"/>
    <property type="molecule type" value="Genomic_DNA"/>
</dbReference>
<feature type="repeat" description="ANK" evidence="1">
    <location>
        <begin position="634"/>
        <end position="666"/>
    </location>
</feature>
<keyword evidence="2" id="KW-0175">Coiled coil</keyword>
<feature type="transmembrane region" description="Helical" evidence="4">
    <location>
        <begin position="2186"/>
        <end position="2206"/>
    </location>
</feature>
<organism evidence="6 7">
    <name type="scientific">Diacronema lutheri</name>
    <name type="common">Unicellular marine alga</name>
    <name type="synonym">Monochrysis lutheri</name>
    <dbReference type="NCBI Taxonomy" id="2081491"/>
    <lineage>
        <taxon>Eukaryota</taxon>
        <taxon>Haptista</taxon>
        <taxon>Haptophyta</taxon>
        <taxon>Pavlovophyceae</taxon>
        <taxon>Pavlovales</taxon>
        <taxon>Pavlovaceae</taxon>
        <taxon>Diacronema</taxon>
    </lineage>
</organism>
<feature type="transmembrane region" description="Helical" evidence="4">
    <location>
        <begin position="334"/>
        <end position="359"/>
    </location>
</feature>
<keyword evidence="1" id="KW-0040">ANK repeat</keyword>
<dbReference type="PROSITE" id="PS50297">
    <property type="entry name" value="ANK_REP_REGION"/>
    <property type="match status" value="3"/>
</dbReference>
<feature type="compositionally biased region" description="Basic and acidic residues" evidence="3">
    <location>
        <begin position="1185"/>
        <end position="1198"/>
    </location>
</feature>
<comment type="caution">
    <text evidence="6">The sequence shown here is derived from an EMBL/GenBank/DDBJ whole genome shotgun (WGS) entry which is preliminary data.</text>
</comment>
<dbReference type="CDD" id="cd00038">
    <property type="entry name" value="CAP_ED"/>
    <property type="match status" value="2"/>
</dbReference>
<evidence type="ECO:0000256" key="1">
    <source>
        <dbReference type="PROSITE-ProRule" id="PRU00023"/>
    </source>
</evidence>
<feature type="domain" description="Cyclic nucleotide-binding" evidence="5">
    <location>
        <begin position="436"/>
        <end position="557"/>
    </location>
</feature>
<feature type="region of interest" description="Disordered" evidence="3">
    <location>
        <begin position="1487"/>
        <end position="1509"/>
    </location>
</feature>
<evidence type="ECO:0000259" key="5">
    <source>
        <dbReference type="PROSITE" id="PS50042"/>
    </source>
</evidence>
<dbReference type="Gene3D" id="1.25.40.20">
    <property type="entry name" value="Ankyrin repeat-containing domain"/>
    <property type="match status" value="3"/>
</dbReference>
<dbReference type="InterPro" id="IPR045319">
    <property type="entry name" value="KAT/AKT"/>
</dbReference>
<dbReference type="PANTHER" id="PTHR45743">
    <property type="entry name" value="POTASSIUM CHANNEL AKT1"/>
    <property type="match status" value="1"/>
</dbReference>
<dbReference type="GO" id="GO:0005249">
    <property type="term" value="F:voltage-gated potassium channel activity"/>
    <property type="evidence" value="ECO:0007669"/>
    <property type="project" value="InterPro"/>
</dbReference>
<feature type="region of interest" description="Disordered" evidence="3">
    <location>
        <begin position="1578"/>
        <end position="1645"/>
    </location>
</feature>
<dbReference type="PROSITE" id="PS50088">
    <property type="entry name" value="ANK_REPEAT"/>
    <property type="match status" value="3"/>
</dbReference>
<name>A0A8J6CIT5_DIALT</name>
<reference evidence="6" key="1">
    <citation type="submission" date="2021-05" db="EMBL/GenBank/DDBJ databases">
        <title>The genome of the haptophyte Pavlova lutheri (Diacronema luteri, Pavlovales) - a model for lipid biosynthesis in eukaryotic algae.</title>
        <authorList>
            <person name="Hulatt C.J."/>
            <person name="Posewitz M.C."/>
        </authorList>
    </citation>
    <scope>NUCLEOTIDE SEQUENCE</scope>
    <source>
        <strain evidence="6">NIVA-4/92</strain>
    </source>
</reference>
<keyword evidence="4" id="KW-0472">Membrane</keyword>
<dbReference type="InterPro" id="IPR000595">
    <property type="entry name" value="cNMP-bd_dom"/>
</dbReference>
<proteinExistence type="predicted"/>
<dbReference type="InterPro" id="IPR014710">
    <property type="entry name" value="RmlC-like_jellyroll"/>
</dbReference>
<feature type="compositionally biased region" description="Low complexity" evidence="3">
    <location>
        <begin position="1625"/>
        <end position="1640"/>
    </location>
</feature>
<evidence type="ECO:0000313" key="7">
    <source>
        <dbReference type="Proteomes" id="UP000751190"/>
    </source>
</evidence>
<feature type="region of interest" description="Disordered" evidence="3">
    <location>
        <begin position="1181"/>
        <end position="1275"/>
    </location>
</feature>
<feature type="transmembrane region" description="Helical" evidence="4">
    <location>
        <begin position="269"/>
        <end position="286"/>
    </location>
</feature>
<dbReference type="OMA" id="DINCANC"/>
<feature type="compositionally biased region" description="Low complexity" evidence="3">
    <location>
        <begin position="1596"/>
        <end position="1615"/>
    </location>
</feature>
<evidence type="ECO:0000256" key="3">
    <source>
        <dbReference type="SAM" id="MobiDB-lite"/>
    </source>
</evidence>
<protein>
    <recommendedName>
        <fullName evidence="5">Cyclic nucleotide-binding domain-containing protein</fullName>
    </recommendedName>
</protein>
<dbReference type="InterPro" id="IPR036770">
    <property type="entry name" value="Ankyrin_rpt-contain_sf"/>
</dbReference>
<feature type="region of interest" description="Disordered" evidence="3">
    <location>
        <begin position="1"/>
        <end position="20"/>
    </location>
</feature>
<feature type="compositionally biased region" description="Low complexity" evidence="3">
    <location>
        <begin position="1580"/>
        <end position="1589"/>
    </location>
</feature>
<dbReference type="Pfam" id="PF12796">
    <property type="entry name" value="Ank_2"/>
    <property type="match status" value="2"/>
</dbReference>
<feature type="transmembrane region" description="Helical" evidence="4">
    <location>
        <begin position="2212"/>
        <end position="2238"/>
    </location>
</feature>
<dbReference type="Pfam" id="PF00027">
    <property type="entry name" value="cNMP_binding"/>
    <property type="match status" value="1"/>
</dbReference>
<feature type="region of interest" description="Disordered" evidence="3">
    <location>
        <begin position="993"/>
        <end position="1029"/>
    </location>
</feature>
<dbReference type="PROSITE" id="PS50042">
    <property type="entry name" value="CNMP_BINDING_3"/>
    <property type="match status" value="2"/>
</dbReference>
<feature type="compositionally biased region" description="Low complexity" evidence="3">
    <location>
        <begin position="2448"/>
        <end position="2461"/>
    </location>
</feature>
<dbReference type="Gene3D" id="1.10.287.630">
    <property type="entry name" value="Helix hairpin bin"/>
    <property type="match status" value="2"/>
</dbReference>
<accession>A0A8J6CIT5</accession>
<sequence length="2650" mass="286096">MPRPPAGATQLAPSPAQRVRLQVDDDEVEVKTATPRGLAFARVGQACDTVRDFLLCARRAKDTDDDDDAPKKQDKNPKLRGILRRAPEARKNREHIKWRTVLVGEENDVEDSRARLQAESEERERRQRWQNLAKLARLPALTLEELLIPLRIAFPSLTVATPLAIVLDVFIDTFEIAWIVKTVREQPTPEQRKALAAAAESSEQVEKTEEYTAAHVMRDCAMAVSLHLARGIFIIAGDNTLWTLVQVLRAMRVRELLRYVNHINNDLGTNVKFLAVYKFSLVMISFKVLSGNASLDPSLYSAWHHYLMSLYMSWGGLTSMGYATLVITTQQEIIFAAIVAMVQMVFYAFVLGTLLHYLVRTNESTVHFNELMKAVDEYVSARKLPPELCGKIRAHYAFQHRKQAAGTDRIFAQMPLSMRTEVAVAQHDRQMHATWVFWNCTPQFLSYLALFLRERYMMPAETLFKRGDGAGELLWCVRGSLHVTKGDTHITTIRSDLGPGQIVGEIAFFIGIQQPYTVVASTKGEVTLVVLSSASFDEIIGSYPEQTDQITQNVLRKYSLDKKGADLAGGGFQEQMDEDELKEFEELRGTIRTAILEHNEELFAQMGTAVKQGDVETVRAMIARGFDLSLGSYDKRKPLHLAALEGHKTIVRVLCELGASVNDVDRFGSTPIKNAIDEMHGTVAEELAAHGARLTLARPASRMHAAAKEGDMASMTMLVAHGIDINCANCDGRTALHVAAHEGNARVAEYLISNMADVAKRDRWNRSPLDDAIEHNHALVAQMLVRNSARPDAELMAKLLRAASADGDTERLRFLLEMGVVIDATDYDRRSALHYAVRSGSLSAAHLLVCALADVNIADRWLRPPLVDALEVSGPIASVLAQQCGAALPESVASDAHLAAALRDARAADMYELNRQIAEWAASAKRAHALQLDKAREVEMAFTALADDLSSLAGTQRSLFRGLNRVTDLWISEYGEDGDSDDEADVGDANLKDVADDVDADSDKSSDDGKAGGEGGADGGGKRDERDGHGNAASQFIKLVLQLPSAEAGLAHLRALFAAALSPVARKELPEPIRRKEEDTALRELLAAEFTLGETIAQQVVAEIYHELRNFLGNAAPKGPEQFEWLAQHMKSHTQTFAAAARVHAEMAEVHTDDSMAPSSAAHETRAQSVTAVTAVTAAAADSGMNERRGSNSREIVRRGSNTGANLVDFSAQLGERTGRSPDSAGRRASGSVRDAVGRRVSGSLRASGVRGGRAGGKPSKDAGAGAGAGAGATDGADADADSSVFLSDLGHVVLLCSRKFIDALAHQHTAAAAAAQARGAKPGQHAPLAPTLAAGAPATEAPAAGARGSATLGQRVMRISFTSKASAFDGRVSPITSTRPLFRPNRPSRLSDESVAAAAPPSAAVAARADGAAQAASVGKAMHVILRLFSIFDKAGAGQIHVRDVKRLQGELGELGSDEIKSLVSYLMKASRSFALPENTVANAHAPFQGQRRESRSNSLLSGALAQRRNSGSYARRESVAVPGILPYDEATGAGGPMAIGGRRKRRSLNASRSSLSDLTAALEKEARDAADEAIGARPAHAAPPVVVKQPSVGPAPADADEAAPAGDEPTPAASELDGRSIDRAVPPGADADAGAPPADADEADDDVPLFARAEPAELAAIHPASAVGATNALQPRSPHASPVTRSRTTRSMSEVQFFVGVSSWIMLTTGNDADEADEADEADAGTPGQRAGGAIVPRLSGARALSGAEVPAIAVHGHAHHAKSKAAARQEAAARAARDEQTLRDLDGALDTVGAYSVLADNLQLRIDTSRLDGKEVVTPEMLLALLQHMVMIPPSTTPEMAERWCRRRLGLTLRAGADVDQSVDDADADGSDAGSDGGGHRAARLLLLGADEQVEAARDATWADLLKALRARAGAIAAADGTDAAQRAGGKGGALYALLRIFGLAGSRASALDDAAAADEGDGALAERPWYIISYKSPYYGYTTTAFLLLVTLDLLLIPLLLAFIDQTKQMGWVFTVNTVADLLYLVRIAIRLNTTFINEKSVEVFRPSEVRQQYLHGDFVLDIIASWPHNLLAAAFNVEPIVMLSLRVFRLINCRYTLAAFGRWKAMLGDADFAGGLVKNLVPLFFTIHYSACVWNVIGFNAATRHQLGGFTWADAYLLQRDAVTTERVTYTSLEAMMMDQYVISLFFVLSIISALGVAQLPANLFEFGAFVILCCVNTTIYAWCVGGISGLVMKQDDEIVGKRAQLELVHAYVRHIHVPNELKERMTKFFQQRLQHASLSSVDADDIYAGLPIPLQMEVAAHTNRALVGACSLLRGCLSGFLDRLSSALRERELDAETVVFRSGDACKELLLISAGVIETADDDEDGRAEEGGMVALGAGDTLGEVPFVFGIRHFKTARVGRTKASAFTLTVEAYRELLKSFPAQEDVIMDNTMRQYDGMATSRSGKSKSSNAQSSHIGSLSRSEADGRSEAGRSNATGAHDGATGLQKILSDAKRKREQLVEAERARAAADAVAARDAMVMQVSALHQWVREEREAARTLKAQLEKMARVEAEMGAVLADEHPELWEHIYAYAEGYFDWKEEALRRVQPMVNQWVRETRSFALVTAQKLRSKLADVLLLSETDAKPVERLYEVTFRKPVKVDGR</sequence>
<dbReference type="SUPFAM" id="SSF51206">
    <property type="entry name" value="cAMP-binding domain-like"/>
    <property type="match status" value="2"/>
</dbReference>
<dbReference type="OrthoDB" id="426293at2759"/>
<dbReference type="InterPro" id="IPR002110">
    <property type="entry name" value="Ankyrin_rpt"/>
</dbReference>
<feature type="transmembrane region" description="Helical" evidence="4">
    <location>
        <begin position="306"/>
        <end position="327"/>
    </location>
</feature>
<dbReference type="SUPFAM" id="SSF81324">
    <property type="entry name" value="Voltage-gated potassium channels"/>
    <property type="match status" value="2"/>
</dbReference>
<feature type="repeat" description="ANK" evidence="1">
    <location>
        <begin position="828"/>
        <end position="860"/>
    </location>
</feature>
<dbReference type="SUPFAM" id="SSF48403">
    <property type="entry name" value="Ankyrin repeat"/>
    <property type="match status" value="1"/>
</dbReference>
<keyword evidence="7" id="KW-1185">Reference proteome</keyword>